<feature type="compositionally biased region" description="Low complexity" evidence="1">
    <location>
        <begin position="123"/>
        <end position="133"/>
    </location>
</feature>
<dbReference type="EMBL" id="CAJGYO010000008">
    <property type="protein sequence ID" value="CAD6250407.1"/>
    <property type="molecule type" value="Genomic_DNA"/>
</dbReference>
<dbReference type="AlphaFoldDB" id="A0A811Q1H5"/>
<feature type="compositionally biased region" description="Pro residues" evidence="1">
    <location>
        <begin position="46"/>
        <end position="55"/>
    </location>
</feature>
<keyword evidence="3" id="KW-1185">Reference proteome</keyword>
<feature type="region of interest" description="Disordered" evidence="1">
    <location>
        <begin position="1"/>
        <end position="150"/>
    </location>
</feature>
<protein>
    <submittedName>
        <fullName evidence="2">Uncharacterized protein</fullName>
    </submittedName>
</protein>
<gene>
    <name evidence="2" type="ORF">NCGR_LOCUS34192</name>
</gene>
<evidence type="ECO:0000313" key="3">
    <source>
        <dbReference type="Proteomes" id="UP000604825"/>
    </source>
</evidence>
<accession>A0A811Q1H5</accession>
<feature type="compositionally biased region" description="Polar residues" evidence="1">
    <location>
        <begin position="67"/>
        <end position="90"/>
    </location>
</feature>
<sequence length="150" mass="16309">MENTASSLTNILNSAIQSGEPQNPSGEPQNLARQQHHFPSPQYPMNYPPQFPTPFHPQYSHMFGPFGSQTNYPQFPFPSQGSYQGTSYQGMEQYPQGVGHASQVGSMGFFQGFRGANSRVDESSPIGSSSPVSQEQQQTGVPPANTPALE</sequence>
<name>A0A811Q1H5_9POAL</name>
<feature type="compositionally biased region" description="Polar residues" evidence="1">
    <location>
        <begin position="1"/>
        <end position="33"/>
    </location>
</feature>
<evidence type="ECO:0000313" key="2">
    <source>
        <dbReference type="EMBL" id="CAD6250407.1"/>
    </source>
</evidence>
<organism evidence="2 3">
    <name type="scientific">Miscanthus lutarioriparius</name>
    <dbReference type="NCBI Taxonomy" id="422564"/>
    <lineage>
        <taxon>Eukaryota</taxon>
        <taxon>Viridiplantae</taxon>
        <taxon>Streptophyta</taxon>
        <taxon>Embryophyta</taxon>
        <taxon>Tracheophyta</taxon>
        <taxon>Spermatophyta</taxon>
        <taxon>Magnoliopsida</taxon>
        <taxon>Liliopsida</taxon>
        <taxon>Poales</taxon>
        <taxon>Poaceae</taxon>
        <taxon>PACMAD clade</taxon>
        <taxon>Panicoideae</taxon>
        <taxon>Andropogonodae</taxon>
        <taxon>Andropogoneae</taxon>
        <taxon>Saccharinae</taxon>
        <taxon>Miscanthus</taxon>
    </lineage>
</organism>
<reference evidence="2" key="1">
    <citation type="submission" date="2020-10" db="EMBL/GenBank/DDBJ databases">
        <authorList>
            <person name="Han B."/>
            <person name="Lu T."/>
            <person name="Zhao Q."/>
            <person name="Huang X."/>
            <person name="Zhao Y."/>
        </authorList>
    </citation>
    <scope>NUCLEOTIDE SEQUENCE</scope>
</reference>
<evidence type="ECO:0000256" key="1">
    <source>
        <dbReference type="SAM" id="MobiDB-lite"/>
    </source>
</evidence>
<proteinExistence type="predicted"/>
<dbReference type="Proteomes" id="UP000604825">
    <property type="component" value="Unassembled WGS sequence"/>
</dbReference>
<comment type="caution">
    <text evidence="2">The sequence shown here is derived from an EMBL/GenBank/DDBJ whole genome shotgun (WGS) entry which is preliminary data.</text>
</comment>